<dbReference type="InterPro" id="IPR014716">
    <property type="entry name" value="Fibrinogen_a/b/g_C_1"/>
</dbReference>
<proteinExistence type="predicted"/>
<feature type="domain" description="Fibrinogen C-terminal" evidence="1">
    <location>
        <begin position="1"/>
        <end position="221"/>
    </location>
</feature>
<dbReference type="PROSITE" id="PS51406">
    <property type="entry name" value="FIBRINOGEN_C_2"/>
    <property type="match status" value="1"/>
</dbReference>
<dbReference type="WBParaSite" id="PSAMB.scaffold392size70469.g5357.t1">
    <property type="protein sequence ID" value="PSAMB.scaffold392size70469.g5357.t1"/>
    <property type="gene ID" value="PSAMB.scaffold392size70469.g5357"/>
</dbReference>
<dbReference type="SMART" id="SM00186">
    <property type="entry name" value="FBG"/>
    <property type="match status" value="1"/>
</dbReference>
<dbReference type="Pfam" id="PF00147">
    <property type="entry name" value="Fibrinogen_C"/>
    <property type="match status" value="1"/>
</dbReference>
<protein>
    <submittedName>
        <fullName evidence="3">Fibrinogen C-terminal domain-containing protein</fullName>
    </submittedName>
</protein>
<dbReference type="InterPro" id="IPR036056">
    <property type="entry name" value="Fibrinogen-like_C"/>
</dbReference>
<dbReference type="Gene3D" id="3.90.215.10">
    <property type="entry name" value="Gamma Fibrinogen, chain A, domain 1"/>
    <property type="match status" value="1"/>
</dbReference>
<sequence length="223" mass="25583">MIHPPESDSFDVLCDMTTDGGGWTVIQKRTDASLTFWNKKWEEYKTGFSNGMQRNQWLGLEKIHLLSTKNEAVILRIELQGDRCNIEQNVGCSGKPEGYWFGEWEFKVGDEASNYRLEVATATTGNLTSHDSNDSFSSLNNEQMFTTIDRDNDKRPGENCAIMNFFGGWWHNECSAAALNGKYQVSDKPIGLFGFKWGWYHYPPQYVINPIRSEMKIRKIIKA</sequence>
<dbReference type="Proteomes" id="UP000887566">
    <property type="component" value="Unplaced"/>
</dbReference>
<keyword evidence="2" id="KW-1185">Reference proteome</keyword>
<organism evidence="2 3">
    <name type="scientific">Plectus sambesii</name>
    <dbReference type="NCBI Taxonomy" id="2011161"/>
    <lineage>
        <taxon>Eukaryota</taxon>
        <taxon>Metazoa</taxon>
        <taxon>Ecdysozoa</taxon>
        <taxon>Nematoda</taxon>
        <taxon>Chromadorea</taxon>
        <taxon>Plectida</taxon>
        <taxon>Plectina</taxon>
        <taxon>Plectoidea</taxon>
        <taxon>Plectidae</taxon>
        <taxon>Plectus</taxon>
    </lineage>
</organism>
<accession>A0A914WEC2</accession>
<dbReference type="InterPro" id="IPR050373">
    <property type="entry name" value="Fibrinogen_C-term_domain"/>
</dbReference>
<dbReference type="PANTHER" id="PTHR19143:SF445">
    <property type="entry name" value="FIBRINOGEN C-TERMINAL DOMAIN-CONTAINING PROTEIN"/>
    <property type="match status" value="1"/>
</dbReference>
<evidence type="ECO:0000259" key="1">
    <source>
        <dbReference type="PROSITE" id="PS51406"/>
    </source>
</evidence>
<evidence type="ECO:0000313" key="2">
    <source>
        <dbReference type="Proteomes" id="UP000887566"/>
    </source>
</evidence>
<reference evidence="3" key="1">
    <citation type="submission" date="2022-11" db="UniProtKB">
        <authorList>
            <consortium name="WormBaseParasite"/>
        </authorList>
    </citation>
    <scope>IDENTIFICATION</scope>
</reference>
<dbReference type="GO" id="GO:0005615">
    <property type="term" value="C:extracellular space"/>
    <property type="evidence" value="ECO:0007669"/>
    <property type="project" value="TreeGrafter"/>
</dbReference>
<dbReference type="SUPFAM" id="SSF56496">
    <property type="entry name" value="Fibrinogen C-terminal domain-like"/>
    <property type="match status" value="1"/>
</dbReference>
<dbReference type="PANTHER" id="PTHR19143">
    <property type="entry name" value="FIBRINOGEN/TENASCIN/ANGIOPOEITIN"/>
    <property type="match status" value="1"/>
</dbReference>
<dbReference type="InterPro" id="IPR002181">
    <property type="entry name" value="Fibrinogen_a/b/g_C_dom"/>
</dbReference>
<name>A0A914WEC2_9BILA</name>
<evidence type="ECO:0000313" key="3">
    <source>
        <dbReference type="WBParaSite" id="PSAMB.scaffold392size70469.g5357.t1"/>
    </source>
</evidence>
<dbReference type="NCBIfam" id="NF040941">
    <property type="entry name" value="GGGWT_bact"/>
    <property type="match status" value="1"/>
</dbReference>
<dbReference type="AlphaFoldDB" id="A0A914WEC2"/>